<sequence length="320" mass="36356">MSAALQKNIARHGFKARWELELATIDANANLVSEEKTVEGMPDVKWHLQWNYSNTDRTYRLYLNFESENEVIYETHLHYFTQPDDTTAIRQTGTSTGTKKIELQAFVFTAFAGSLLNGKLIIAVDGYFSYINKPTASFFTQISPAASEWGLRLKLSPKDFDFVVDGKIIEIHKLLVASESPVFARMFESNFEEAKESKATITDYSFETVQSAIDYCYRQDISPYLEDVNNAINLLYFSDKYDFQTLKPILESHLSSAKFLTKENISILASTADKANALQLRQACIKFMCSLLNKNQGFNAEEIAAFDPKFKDDVLLQALI</sequence>
<dbReference type="WBParaSite" id="ES5_v2.g25213.t1">
    <property type="protein sequence ID" value="ES5_v2.g25213.t1"/>
    <property type="gene ID" value="ES5_v2.g25213"/>
</dbReference>
<organism evidence="1 2">
    <name type="scientific">Panagrolaimus sp. ES5</name>
    <dbReference type="NCBI Taxonomy" id="591445"/>
    <lineage>
        <taxon>Eukaryota</taxon>
        <taxon>Metazoa</taxon>
        <taxon>Ecdysozoa</taxon>
        <taxon>Nematoda</taxon>
        <taxon>Chromadorea</taxon>
        <taxon>Rhabditida</taxon>
        <taxon>Tylenchina</taxon>
        <taxon>Panagrolaimomorpha</taxon>
        <taxon>Panagrolaimoidea</taxon>
        <taxon>Panagrolaimidae</taxon>
        <taxon>Panagrolaimus</taxon>
    </lineage>
</organism>
<proteinExistence type="predicted"/>
<reference evidence="2" key="1">
    <citation type="submission" date="2022-11" db="UniProtKB">
        <authorList>
            <consortium name="WormBaseParasite"/>
        </authorList>
    </citation>
    <scope>IDENTIFICATION</scope>
</reference>
<dbReference type="Proteomes" id="UP000887579">
    <property type="component" value="Unplaced"/>
</dbReference>
<accession>A0AC34G6Q5</accession>
<protein>
    <submittedName>
        <fullName evidence="2">BTB domain-containing protein</fullName>
    </submittedName>
</protein>
<name>A0AC34G6Q5_9BILA</name>
<evidence type="ECO:0000313" key="1">
    <source>
        <dbReference type="Proteomes" id="UP000887579"/>
    </source>
</evidence>
<evidence type="ECO:0000313" key="2">
    <source>
        <dbReference type="WBParaSite" id="ES5_v2.g25213.t1"/>
    </source>
</evidence>